<organism evidence="1 2">
    <name type="scientific">Ensete ventricosum</name>
    <name type="common">Abyssinian banana</name>
    <name type="synonym">Musa ensete</name>
    <dbReference type="NCBI Taxonomy" id="4639"/>
    <lineage>
        <taxon>Eukaryota</taxon>
        <taxon>Viridiplantae</taxon>
        <taxon>Streptophyta</taxon>
        <taxon>Embryophyta</taxon>
        <taxon>Tracheophyta</taxon>
        <taxon>Spermatophyta</taxon>
        <taxon>Magnoliopsida</taxon>
        <taxon>Liliopsida</taxon>
        <taxon>Zingiberales</taxon>
        <taxon>Musaceae</taxon>
        <taxon>Ensete</taxon>
    </lineage>
</organism>
<evidence type="ECO:0000313" key="1">
    <source>
        <dbReference type="EMBL" id="KAJ8461653.1"/>
    </source>
</evidence>
<name>A0AAV8PXR1_ENSVE</name>
<dbReference type="Proteomes" id="UP001222027">
    <property type="component" value="Unassembled WGS sequence"/>
</dbReference>
<keyword evidence="2" id="KW-1185">Reference proteome</keyword>
<gene>
    <name evidence="1" type="ORF">OPV22_034579</name>
</gene>
<dbReference type="AlphaFoldDB" id="A0AAV8PXR1"/>
<dbReference type="EMBL" id="JAQQAF010000009">
    <property type="protein sequence ID" value="KAJ8461653.1"/>
    <property type="molecule type" value="Genomic_DNA"/>
</dbReference>
<sequence>MKGSGSKHSTECIIGINGRPSQEHLRKREAQLMSSAKVLFLHHLKQKKKKKSTYQNHNSCPCFFFGYLKNLCENLIHQLLFLSQLKKWLITYL</sequence>
<proteinExistence type="predicted"/>
<comment type="caution">
    <text evidence="1">The sequence shown here is derived from an EMBL/GenBank/DDBJ whole genome shotgun (WGS) entry which is preliminary data.</text>
</comment>
<accession>A0AAV8PXR1</accession>
<reference evidence="1 2" key="1">
    <citation type="submission" date="2022-12" db="EMBL/GenBank/DDBJ databases">
        <title>Chromosome-scale assembly of the Ensete ventricosum genome.</title>
        <authorList>
            <person name="Dussert Y."/>
            <person name="Stocks J."/>
            <person name="Wendawek A."/>
            <person name="Woldeyes F."/>
            <person name="Nichols R.A."/>
            <person name="Borrell J.S."/>
        </authorList>
    </citation>
    <scope>NUCLEOTIDE SEQUENCE [LARGE SCALE GENOMIC DNA]</scope>
    <source>
        <strain evidence="2">cv. Maze</strain>
        <tissue evidence="1">Seeds</tissue>
    </source>
</reference>
<protein>
    <submittedName>
        <fullName evidence="1">Uncharacterized protein</fullName>
    </submittedName>
</protein>
<evidence type="ECO:0000313" key="2">
    <source>
        <dbReference type="Proteomes" id="UP001222027"/>
    </source>
</evidence>